<dbReference type="PATRIC" id="fig|1365251.3.peg.4829"/>
<name>A0A167ACZ5_9GAMM</name>
<organism evidence="2 3">
    <name type="scientific">Pseudoalteromonas luteoviolacea H33</name>
    <dbReference type="NCBI Taxonomy" id="1365251"/>
    <lineage>
        <taxon>Bacteria</taxon>
        <taxon>Pseudomonadati</taxon>
        <taxon>Pseudomonadota</taxon>
        <taxon>Gammaproteobacteria</taxon>
        <taxon>Alteromonadales</taxon>
        <taxon>Pseudoalteromonadaceae</taxon>
        <taxon>Pseudoalteromonas</taxon>
    </lineage>
</organism>
<evidence type="ECO:0000313" key="2">
    <source>
        <dbReference type="EMBL" id="KZN45242.1"/>
    </source>
</evidence>
<comment type="caution">
    <text evidence="2">The sequence shown here is derived from an EMBL/GenBank/DDBJ whole genome shotgun (WGS) entry which is preliminary data.</text>
</comment>
<keyword evidence="1" id="KW-0812">Transmembrane</keyword>
<dbReference type="EMBL" id="AUXZ01000130">
    <property type="protein sequence ID" value="KZN45242.1"/>
    <property type="molecule type" value="Genomic_DNA"/>
</dbReference>
<evidence type="ECO:0000256" key="1">
    <source>
        <dbReference type="SAM" id="Phobius"/>
    </source>
</evidence>
<accession>A0A167ACZ5</accession>
<proteinExistence type="predicted"/>
<evidence type="ECO:0000313" key="3">
    <source>
        <dbReference type="Proteomes" id="UP000076503"/>
    </source>
</evidence>
<sequence>MIKTQPDSIEHYPRVSKIRVFNKFIGIPIAIVIFFMVQVYNQSLERVQQQFRLHPQKNDVLFINNFKITAEPRQVLYPYRIAKITKVDVEDQTLSFALSNLRYKNMSRVKRDFVVQRYLFNSYFDEKELKVPIKTMFDEEKVIKINRPFEPLDVENLHGDVEFDKSFEEVPRIK</sequence>
<feature type="transmembrane region" description="Helical" evidence="1">
    <location>
        <begin position="20"/>
        <end position="40"/>
    </location>
</feature>
<dbReference type="Proteomes" id="UP000076503">
    <property type="component" value="Unassembled WGS sequence"/>
</dbReference>
<reference evidence="2 3" key="1">
    <citation type="submission" date="2013-07" db="EMBL/GenBank/DDBJ databases">
        <title>Comparative Genomic and Metabolomic Analysis of Twelve Strains of Pseudoalteromonas luteoviolacea.</title>
        <authorList>
            <person name="Vynne N.G."/>
            <person name="Mansson M."/>
            <person name="Gram L."/>
        </authorList>
    </citation>
    <scope>NUCLEOTIDE SEQUENCE [LARGE SCALE GENOMIC DNA]</scope>
    <source>
        <strain evidence="2 3">H33</strain>
    </source>
</reference>
<keyword evidence="1" id="KW-1133">Transmembrane helix</keyword>
<gene>
    <name evidence="2" type="ORF">N476_04325</name>
</gene>
<protein>
    <submittedName>
        <fullName evidence="2">Uncharacterized protein</fullName>
    </submittedName>
</protein>
<keyword evidence="1" id="KW-0472">Membrane</keyword>
<dbReference type="AlphaFoldDB" id="A0A167ACZ5"/>